<proteinExistence type="predicted"/>
<accession>A0A8H5GH02</accession>
<dbReference type="OrthoDB" id="3115065at2759"/>
<evidence type="ECO:0000256" key="1">
    <source>
        <dbReference type="SAM" id="MobiDB-lite"/>
    </source>
</evidence>
<feature type="region of interest" description="Disordered" evidence="1">
    <location>
        <begin position="865"/>
        <end position="884"/>
    </location>
</feature>
<evidence type="ECO:0000313" key="2">
    <source>
        <dbReference type="EMBL" id="KAF5364767.1"/>
    </source>
</evidence>
<comment type="caution">
    <text evidence="2">The sequence shown here is derived from an EMBL/GenBank/DDBJ whole genome shotgun (WGS) entry which is preliminary data.</text>
</comment>
<sequence>MDDYIFYGSTSQATWLASSCSLPPSTEEIPSVQSQISHLRSEPHQSPASPTGCQFCYSYRCMDDDKRCLEHNGPRLHWLWSCVDAAAPMEGDEWLQRSMWKSLIEMDDIWLMWENGDESQLPAAPSVPSFDSYSSVTGTIARRVNHHFAARCRSSVSLHLHTVQAADRHLELQLRLAIILWKSLVACRLQKYPSRTSLLDREVLALVDKWWLMVPHHMKGDLVSTAESKQSWRRFCSISGQQGHTCYQGHPQESMWKVWMMIQDILHRPVPYYLPDYPGGCRECLRRGELFSESSECIRPHVAALWCIAGEFTLNDQDGPCTPGFWGCSTYDSFDRDVDLANNVLNEFNLRELDEWLHKLAQASGNPGKKTTVHSVCALAPSDTHWQWIPSSCNWLIWLDQNDNELHQHWTETEFAISSITSSYRPDISFDPASWVCAVILFAIVKSDGFGPRAVSKFQFSVQQRRPIFREHLQNAPPVPETAAVQNFRSALRRTGHTCWLDTHCGQNTLADLYSSAYSMLVNASCVPVIGLQEYGTIRTGDSECSVCHNKRALLALSDVFEKDVSASAGISSSKALRRLIRRMNCRRARTFKGPLKHKDLKDLSSTLTSLAKALRVVWEAGTDDVLEVNEDDILLGFDNDGEDSEDLEEDEEDGQGHHASGNETPEMFQEISEDVDHTPTHGTVRAAKPPADTTPTYAAVSGLRASFSGPFTPHYDEIQPSAATSNGALTGSGDGLISFDEDQSSGLEVDRPGCPSIGSGNLESNRSRPAWETHVPSQSLVAPLNLVGSFRTFQDSFIPETGLSRKSGALLQQSKKPRIDRMRFEIKGKFLSILKSHNIDTGNKLPWRSLPNVLRERGYKLQNWPDGIPKPDTQNGIEKAPAS</sequence>
<evidence type="ECO:0000313" key="3">
    <source>
        <dbReference type="Proteomes" id="UP000559256"/>
    </source>
</evidence>
<feature type="region of interest" description="Disordered" evidence="1">
    <location>
        <begin position="636"/>
        <end position="664"/>
    </location>
</feature>
<reference evidence="2 3" key="1">
    <citation type="journal article" date="2020" name="ISME J.">
        <title>Uncovering the hidden diversity of litter-decomposition mechanisms in mushroom-forming fungi.</title>
        <authorList>
            <person name="Floudas D."/>
            <person name="Bentzer J."/>
            <person name="Ahren D."/>
            <person name="Johansson T."/>
            <person name="Persson P."/>
            <person name="Tunlid A."/>
        </authorList>
    </citation>
    <scope>NUCLEOTIDE SEQUENCE [LARGE SCALE GENOMIC DNA]</scope>
    <source>
        <strain evidence="2 3">CBS 291.85</strain>
    </source>
</reference>
<dbReference type="EMBL" id="JAACJM010000031">
    <property type="protein sequence ID" value="KAF5364767.1"/>
    <property type="molecule type" value="Genomic_DNA"/>
</dbReference>
<organism evidence="2 3">
    <name type="scientific">Tetrapyrgos nigripes</name>
    <dbReference type="NCBI Taxonomy" id="182062"/>
    <lineage>
        <taxon>Eukaryota</taxon>
        <taxon>Fungi</taxon>
        <taxon>Dikarya</taxon>
        <taxon>Basidiomycota</taxon>
        <taxon>Agaricomycotina</taxon>
        <taxon>Agaricomycetes</taxon>
        <taxon>Agaricomycetidae</taxon>
        <taxon>Agaricales</taxon>
        <taxon>Marasmiineae</taxon>
        <taxon>Marasmiaceae</taxon>
        <taxon>Tetrapyrgos</taxon>
    </lineage>
</organism>
<feature type="region of interest" description="Disordered" evidence="1">
    <location>
        <begin position="712"/>
        <end position="771"/>
    </location>
</feature>
<gene>
    <name evidence="2" type="ORF">D9758_009343</name>
</gene>
<keyword evidence="3" id="KW-1185">Reference proteome</keyword>
<name>A0A8H5GH02_9AGAR</name>
<dbReference type="Proteomes" id="UP000559256">
    <property type="component" value="Unassembled WGS sequence"/>
</dbReference>
<protein>
    <submittedName>
        <fullName evidence="2">Uncharacterized protein</fullName>
    </submittedName>
</protein>
<feature type="compositionally biased region" description="Acidic residues" evidence="1">
    <location>
        <begin position="636"/>
        <end position="654"/>
    </location>
</feature>
<dbReference type="AlphaFoldDB" id="A0A8H5GH02"/>